<dbReference type="EMBL" id="CP102487">
    <property type="protein sequence ID" value="UUX60471.1"/>
    <property type="molecule type" value="Genomic_DNA"/>
</dbReference>
<dbReference type="PANTHER" id="PTHR31632">
    <property type="entry name" value="IRON TRANSPORTER FTH1"/>
    <property type="match status" value="1"/>
</dbReference>
<dbReference type="Proteomes" id="UP001060018">
    <property type="component" value="Chromosome"/>
</dbReference>
<dbReference type="PANTHER" id="PTHR31632:SF2">
    <property type="entry name" value="PLASMA MEMBRANE IRON PERMEASE"/>
    <property type="match status" value="1"/>
</dbReference>
<dbReference type="GO" id="GO:0015093">
    <property type="term" value="F:ferrous iron transmembrane transporter activity"/>
    <property type="evidence" value="ECO:0007669"/>
    <property type="project" value="TreeGrafter"/>
</dbReference>
<evidence type="ECO:0000256" key="6">
    <source>
        <dbReference type="SAM" id="Phobius"/>
    </source>
</evidence>
<keyword evidence="5 6" id="KW-0472">Membrane</keyword>
<evidence type="ECO:0000256" key="2">
    <source>
        <dbReference type="ARBA" id="ARBA00008333"/>
    </source>
</evidence>
<dbReference type="Proteomes" id="UP000320717">
    <property type="component" value="Chromosome"/>
</dbReference>
<keyword evidence="3 6" id="KW-0812">Transmembrane</keyword>
<evidence type="ECO:0000313" key="7">
    <source>
        <dbReference type="EMBL" id="QDY65146.1"/>
    </source>
</evidence>
<dbReference type="RefSeq" id="WP_146275035.1">
    <property type="nucleotide sequence ID" value="NZ_CP042260.1"/>
</dbReference>
<comment type="similarity">
    <text evidence="2">Belongs to the oxidase-dependent Fe transporter (OFeT) (TC 9.A.10.1) family.</text>
</comment>
<reference evidence="7 9" key="1">
    <citation type="submission" date="2019-07" db="EMBL/GenBank/DDBJ databases">
        <title>Complete Genome Sequence of drought tolerant Plant Growth-Promoting Rhizobacterium Glutamicibacter halophytocola DR408.</title>
        <authorList>
            <person name="Nishu S.D."/>
            <person name="Lee T.K."/>
        </authorList>
    </citation>
    <scope>NUCLEOTIDE SEQUENCE [LARGE SCALE GENOMIC DNA]</scope>
    <source>
        <strain evidence="7 9">DR408</strain>
    </source>
</reference>
<evidence type="ECO:0000256" key="4">
    <source>
        <dbReference type="ARBA" id="ARBA00022989"/>
    </source>
</evidence>
<protein>
    <submittedName>
        <fullName evidence="8">FTR1 family protein</fullName>
    </submittedName>
    <submittedName>
        <fullName evidence="7">High-affinity Fe2+/Pb2+ permease</fullName>
    </submittedName>
</protein>
<comment type="subcellular location">
    <subcellularLocation>
        <location evidence="1">Membrane</location>
        <topology evidence="1">Multi-pass membrane protein</topology>
    </subcellularLocation>
</comment>
<keyword evidence="9" id="KW-1185">Reference proteome</keyword>
<proteinExistence type="inferred from homology"/>
<evidence type="ECO:0000256" key="5">
    <source>
        <dbReference type="ARBA" id="ARBA00023136"/>
    </source>
</evidence>
<name>A0A5B8I0I5_9MICC</name>
<evidence type="ECO:0000256" key="3">
    <source>
        <dbReference type="ARBA" id="ARBA00022692"/>
    </source>
</evidence>
<reference evidence="8" key="2">
    <citation type="journal article" date="2022" name="Pest Manag. Sci.">
        <title>Glutamicibacter halophytocola-mediated host fitness of potato tuber moth on Solanaceae crops.</title>
        <authorList>
            <person name="Wang W."/>
            <person name="Xiao G."/>
            <person name="Du G."/>
            <person name="Chang L."/>
            <person name="Yang Y."/>
            <person name="Ye J."/>
            <person name="Chen B."/>
        </authorList>
    </citation>
    <scope>NUCLEOTIDE SEQUENCE</scope>
    <source>
        <strain evidence="8">S2</strain>
    </source>
</reference>
<accession>A0A5B8I0I5</accession>
<feature type="transmembrane region" description="Helical" evidence="6">
    <location>
        <begin position="145"/>
        <end position="166"/>
    </location>
</feature>
<dbReference type="AlphaFoldDB" id="A0A5B8I0I5"/>
<keyword evidence="4 6" id="KW-1133">Transmembrane helix</keyword>
<dbReference type="EMBL" id="CP042260">
    <property type="protein sequence ID" value="QDY65146.1"/>
    <property type="molecule type" value="Genomic_DNA"/>
</dbReference>
<dbReference type="Pfam" id="PF03239">
    <property type="entry name" value="FTR1"/>
    <property type="match status" value="1"/>
</dbReference>
<sequence length="279" mass="29617">MLGNFLIGLREGLEAVLIVVLLIAYLTKTDRRNLLPRIWAGVAFAVIVSLGFGALLTFGPRGLTFQAQEIIGGGLSIIAAGLVTWMIFWMAGASKTLNQDLKNQVDKAATGSAWGLVMVGALSVGREGLETTLFIWAAARSTGETWQPLLGAVLGLVGAIAIGLLLHRGIVKIQLSKFFTWTGALLVVVAAGVFSYGVHDLQEAAVLPGIHALAYDFSAAIPPSGWLGTVLQGVFNFIPATPWLAAIAWWAYLVPVMFFYLRKTASPPRAAKTRAAAAS</sequence>
<dbReference type="GO" id="GO:0033573">
    <property type="term" value="C:high-affinity iron permease complex"/>
    <property type="evidence" value="ECO:0007669"/>
    <property type="project" value="InterPro"/>
</dbReference>
<dbReference type="InterPro" id="IPR004923">
    <property type="entry name" value="FTR1/Fip1/EfeU"/>
</dbReference>
<feature type="transmembrane region" description="Helical" evidence="6">
    <location>
        <begin position="70"/>
        <end position="92"/>
    </location>
</feature>
<gene>
    <name evidence="7" type="ORF">FQA45_01830</name>
    <name evidence="8" type="ORF">NUH22_07650</name>
</gene>
<feature type="transmembrane region" description="Helical" evidence="6">
    <location>
        <begin position="6"/>
        <end position="26"/>
    </location>
</feature>
<dbReference type="OrthoDB" id="7260758at2"/>
<feature type="transmembrane region" description="Helical" evidence="6">
    <location>
        <begin position="113"/>
        <end position="139"/>
    </location>
</feature>
<evidence type="ECO:0000313" key="9">
    <source>
        <dbReference type="Proteomes" id="UP000320717"/>
    </source>
</evidence>
<feature type="transmembrane region" description="Helical" evidence="6">
    <location>
        <begin position="243"/>
        <end position="261"/>
    </location>
</feature>
<dbReference type="NCBIfam" id="NF041756">
    <property type="entry name" value="EfeU"/>
    <property type="match status" value="1"/>
</dbReference>
<feature type="transmembrane region" description="Helical" evidence="6">
    <location>
        <begin position="38"/>
        <end position="58"/>
    </location>
</feature>
<feature type="transmembrane region" description="Helical" evidence="6">
    <location>
        <begin position="178"/>
        <end position="198"/>
    </location>
</feature>
<evidence type="ECO:0000256" key="1">
    <source>
        <dbReference type="ARBA" id="ARBA00004141"/>
    </source>
</evidence>
<evidence type="ECO:0000313" key="10">
    <source>
        <dbReference type="Proteomes" id="UP001060018"/>
    </source>
</evidence>
<evidence type="ECO:0000313" key="8">
    <source>
        <dbReference type="EMBL" id="UUX60471.1"/>
    </source>
</evidence>
<organism evidence="8 10">
    <name type="scientific">Glutamicibacter halophytocola</name>
    <dbReference type="NCBI Taxonomy" id="1933880"/>
    <lineage>
        <taxon>Bacteria</taxon>
        <taxon>Bacillati</taxon>
        <taxon>Actinomycetota</taxon>
        <taxon>Actinomycetes</taxon>
        <taxon>Micrococcales</taxon>
        <taxon>Micrococcaceae</taxon>
        <taxon>Glutamicibacter</taxon>
    </lineage>
</organism>